<dbReference type="EMBL" id="JAGXFD010000001">
    <property type="protein sequence ID" value="MBZ9567465.1"/>
    <property type="molecule type" value="Genomic_DNA"/>
</dbReference>
<evidence type="ECO:0000256" key="3">
    <source>
        <dbReference type="ARBA" id="ARBA00022448"/>
    </source>
</evidence>
<evidence type="ECO:0000256" key="6">
    <source>
        <dbReference type="ARBA" id="ARBA00022692"/>
    </source>
</evidence>
<dbReference type="InterPro" id="IPR008972">
    <property type="entry name" value="Cupredoxin"/>
</dbReference>
<dbReference type="Proteomes" id="UP001319883">
    <property type="component" value="Unassembled WGS sequence"/>
</dbReference>
<keyword evidence="6 13" id="KW-0812">Transmembrane</keyword>
<dbReference type="InterPro" id="IPR002429">
    <property type="entry name" value="CcO_II-like_C"/>
</dbReference>
<dbReference type="InterPro" id="IPR034227">
    <property type="entry name" value="CuRO_UO_II"/>
</dbReference>
<keyword evidence="4 12" id="KW-1003">Cell membrane</keyword>
<evidence type="ECO:0000256" key="12">
    <source>
        <dbReference type="PIRNR" id="PIRNR000292"/>
    </source>
</evidence>
<evidence type="ECO:0000256" key="8">
    <source>
        <dbReference type="ARBA" id="ARBA00022982"/>
    </source>
</evidence>
<dbReference type="InterPro" id="IPR036257">
    <property type="entry name" value="Cyt_c_oxidase_su2_TM_sf"/>
</dbReference>
<dbReference type="Gene3D" id="1.10.287.90">
    <property type="match status" value="1"/>
</dbReference>
<feature type="transmembrane region" description="Helical" evidence="13">
    <location>
        <begin position="12"/>
        <end position="37"/>
    </location>
</feature>
<comment type="subcellular location">
    <subcellularLocation>
        <location evidence="1">Cell membrane</location>
        <topology evidence="1">Multi-pass membrane protein</topology>
    </subcellularLocation>
</comment>
<keyword evidence="9 13" id="KW-1133">Transmembrane helix</keyword>
<comment type="similarity">
    <text evidence="2 12">Belongs to the cytochrome c oxidase subunit 2 family.</text>
</comment>
<keyword evidence="3 12" id="KW-0813">Transport</keyword>
<dbReference type="PIRSF" id="PIRSF000292">
    <property type="entry name" value="Ubi_od_II"/>
    <property type="match status" value="1"/>
</dbReference>
<evidence type="ECO:0000256" key="11">
    <source>
        <dbReference type="ARBA" id="ARBA00023136"/>
    </source>
</evidence>
<dbReference type="PROSITE" id="PS50999">
    <property type="entry name" value="COX2_TM"/>
    <property type="match status" value="1"/>
</dbReference>
<dbReference type="PANTHER" id="PTHR22888">
    <property type="entry name" value="CYTOCHROME C OXIDASE, SUBUNIT II"/>
    <property type="match status" value="1"/>
</dbReference>
<evidence type="ECO:0000259" key="15">
    <source>
        <dbReference type="PROSITE" id="PS50999"/>
    </source>
</evidence>
<feature type="domain" description="Cytochrome oxidase subunit II copper A binding" evidence="14">
    <location>
        <begin position="129"/>
        <end position="241"/>
    </location>
</feature>
<protein>
    <recommendedName>
        <fullName evidence="12">Ubiquinol oxidase subunit 2</fullName>
    </recommendedName>
</protein>
<dbReference type="Gene3D" id="2.60.40.420">
    <property type="entry name" value="Cupredoxins - blue copper proteins"/>
    <property type="match status" value="1"/>
</dbReference>
<evidence type="ECO:0000259" key="14">
    <source>
        <dbReference type="PROSITE" id="PS50857"/>
    </source>
</evidence>
<evidence type="ECO:0000256" key="9">
    <source>
        <dbReference type="ARBA" id="ARBA00022989"/>
    </source>
</evidence>
<gene>
    <name evidence="16" type="ORF">KGQ91_07195</name>
</gene>
<dbReference type="InterPro" id="IPR006333">
    <property type="entry name" value="Cyt_o_ubiquinol_oxidase_su2"/>
</dbReference>
<dbReference type="RefSeq" id="WP_224420652.1">
    <property type="nucleotide sequence ID" value="NZ_JAGXFD010000001.1"/>
</dbReference>
<dbReference type="Pfam" id="PF00116">
    <property type="entry name" value="COX2"/>
    <property type="match status" value="1"/>
</dbReference>
<keyword evidence="8 12" id="KW-0249">Electron transport</keyword>
<evidence type="ECO:0000256" key="1">
    <source>
        <dbReference type="ARBA" id="ARBA00004651"/>
    </source>
</evidence>
<evidence type="ECO:0000256" key="4">
    <source>
        <dbReference type="ARBA" id="ARBA00022475"/>
    </source>
</evidence>
<evidence type="ECO:0000313" key="16">
    <source>
        <dbReference type="EMBL" id="MBZ9567465.1"/>
    </source>
</evidence>
<organism evidence="16 17">
    <name type="scientific">Modicisalibacter tunisiensis</name>
    <dbReference type="NCBI Taxonomy" id="390637"/>
    <lineage>
        <taxon>Bacteria</taxon>
        <taxon>Pseudomonadati</taxon>
        <taxon>Pseudomonadota</taxon>
        <taxon>Gammaproteobacteria</taxon>
        <taxon>Oceanospirillales</taxon>
        <taxon>Halomonadaceae</taxon>
        <taxon>Modicisalibacter</taxon>
    </lineage>
</organism>
<keyword evidence="7" id="KW-0732">Signal</keyword>
<keyword evidence="5 12" id="KW-0679">Respiratory chain</keyword>
<evidence type="ECO:0000256" key="13">
    <source>
        <dbReference type="SAM" id="Phobius"/>
    </source>
</evidence>
<feature type="domain" description="Cytochrome oxidase subunit II transmembrane region profile" evidence="15">
    <location>
        <begin position="27"/>
        <end position="123"/>
    </location>
</feature>
<evidence type="ECO:0000256" key="10">
    <source>
        <dbReference type="ARBA" id="ARBA00023002"/>
    </source>
</evidence>
<name>A0ABS7WYP1_9GAMM</name>
<dbReference type="CDD" id="cd04212">
    <property type="entry name" value="CuRO_UO_II"/>
    <property type="match status" value="1"/>
</dbReference>
<sequence length="322" mass="35840">MTDTTPPCPRRFGRFAAGLAIMPLLAGCSHAHLSFLAPQGPIAAAQRDHFWLVIAITLVVVLPVFVLTPVIVWRYRYGGRAAYRPRWSFSRRLEYVIWGIPFLIVGILAVFLWRQTYALDPYNPLPADNEPLHVQVVGYDWKWLFIYPDQHIATVDELVFPDDRPLALELTSDTVMQSFFIPSLGSQVYAMNGMVTRLHLAADGPGRFRGENSQYNGKGFHTQRFTARAVSDATFSDFVERVRRQGRALDRPTYQILDGRNTVPELARALDGTGDDALRFSAIPDGLFSAIVAGVPIQSLLPGPVVTSARQTPLHQPQGGTP</sequence>
<keyword evidence="11 12" id="KW-0472">Membrane</keyword>
<dbReference type="PANTHER" id="PTHR22888:SF18">
    <property type="entry name" value="CYTOCHROME BO(3) UBIQUINOL OXIDASE SUBUNIT 2"/>
    <property type="match status" value="1"/>
</dbReference>
<proteinExistence type="inferred from homology"/>
<keyword evidence="17" id="KW-1185">Reference proteome</keyword>
<dbReference type="InterPro" id="IPR011759">
    <property type="entry name" value="Cyt_c_oxidase_su2_TM_dom"/>
</dbReference>
<comment type="caution">
    <text evidence="16">The sequence shown here is derived from an EMBL/GenBank/DDBJ whole genome shotgun (WGS) entry which is preliminary data.</text>
</comment>
<dbReference type="InterPro" id="IPR045187">
    <property type="entry name" value="CcO_II"/>
</dbReference>
<dbReference type="SUPFAM" id="SSF49503">
    <property type="entry name" value="Cupredoxins"/>
    <property type="match status" value="1"/>
</dbReference>
<evidence type="ECO:0000256" key="2">
    <source>
        <dbReference type="ARBA" id="ARBA00007866"/>
    </source>
</evidence>
<dbReference type="PROSITE" id="PS50857">
    <property type="entry name" value="COX2_CUA"/>
    <property type="match status" value="1"/>
</dbReference>
<accession>A0ABS7WYP1</accession>
<evidence type="ECO:0000256" key="5">
    <source>
        <dbReference type="ARBA" id="ARBA00022660"/>
    </source>
</evidence>
<evidence type="ECO:0000256" key="7">
    <source>
        <dbReference type="ARBA" id="ARBA00022729"/>
    </source>
</evidence>
<evidence type="ECO:0000313" key="17">
    <source>
        <dbReference type="Proteomes" id="UP001319883"/>
    </source>
</evidence>
<dbReference type="SUPFAM" id="SSF81464">
    <property type="entry name" value="Cytochrome c oxidase subunit II-like, transmembrane region"/>
    <property type="match status" value="1"/>
</dbReference>
<feature type="transmembrane region" description="Helical" evidence="13">
    <location>
        <begin position="49"/>
        <end position="72"/>
    </location>
</feature>
<feature type="transmembrane region" description="Helical" evidence="13">
    <location>
        <begin position="93"/>
        <end position="113"/>
    </location>
</feature>
<reference evidence="16 17" key="1">
    <citation type="submission" date="2021-05" db="EMBL/GenBank/DDBJ databases">
        <title>Petroleum and Energy Research Collection (APPE): ex situ preservation of microbial diversity associated with the oil industry and exploitation of its biotechnological potential.</title>
        <authorList>
            <person name="Paixao C.T.M."/>
            <person name="Gomes M.B."/>
            <person name="Oliveira V.M."/>
        </authorList>
    </citation>
    <scope>NUCLEOTIDE SEQUENCE [LARGE SCALE GENOMIC DNA]</scope>
    <source>
        <strain evidence="16 17">LIT2</strain>
    </source>
</reference>
<keyword evidence="10 12" id="KW-0560">Oxidoreductase</keyword>